<organism evidence="2 3">
    <name type="scientific">Gossypium anomalum</name>
    <dbReference type="NCBI Taxonomy" id="47600"/>
    <lineage>
        <taxon>Eukaryota</taxon>
        <taxon>Viridiplantae</taxon>
        <taxon>Streptophyta</taxon>
        <taxon>Embryophyta</taxon>
        <taxon>Tracheophyta</taxon>
        <taxon>Spermatophyta</taxon>
        <taxon>Magnoliopsida</taxon>
        <taxon>eudicotyledons</taxon>
        <taxon>Gunneridae</taxon>
        <taxon>Pentapetalae</taxon>
        <taxon>rosids</taxon>
        <taxon>malvids</taxon>
        <taxon>Malvales</taxon>
        <taxon>Malvaceae</taxon>
        <taxon>Malvoideae</taxon>
        <taxon>Gossypium</taxon>
    </lineage>
</organism>
<evidence type="ECO:0000313" key="2">
    <source>
        <dbReference type="EMBL" id="KAG8501421.1"/>
    </source>
</evidence>
<protein>
    <submittedName>
        <fullName evidence="2">Uncharacterized protein</fullName>
    </submittedName>
</protein>
<name>A0A8J5ZJ06_9ROSI</name>
<keyword evidence="1" id="KW-0812">Transmembrane</keyword>
<dbReference type="AlphaFoldDB" id="A0A8J5ZJ06"/>
<keyword evidence="1" id="KW-1133">Transmembrane helix</keyword>
<keyword evidence="3" id="KW-1185">Reference proteome</keyword>
<evidence type="ECO:0000313" key="3">
    <source>
        <dbReference type="Proteomes" id="UP000701853"/>
    </source>
</evidence>
<accession>A0A8J5ZJ06</accession>
<comment type="caution">
    <text evidence="2">The sequence shown here is derived from an EMBL/GenBank/DDBJ whole genome shotgun (WGS) entry which is preliminary data.</text>
</comment>
<gene>
    <name evidence="2" type="ORF">CXB51_003756</name>
</gene>
<dbReference type="EMBL" id="JAHUZN010000002">
    <property type="protein sequence ID" value="KAG8501421.1"/>
    <property type="molecule type" value="Genomic_DNA"/>
</dbReference>
<feature type="transmembrane region" description="Helical" evidence="1">
    <location>
        <begin position="15"/>
        <end position="33"/>
    </location>
</feature>
<reference evidence="2 3" key="1">
    <citation type="journal article" date="2021" name="bioRxiv">
        <title>The Gossypium anomalum genome as a resource for cotton improvement and evolutionary analysis of hybrid incompatibility.</title>
        <authorList>
            <person name="Grover C.E."/>
            <person name="Yuan D."/>
            <person name="Arick M.A."/>
            <person name="Miller E.R."/>
            <person name="Hu G."/>
            <person name="Peterson D.G."/>
            <person name="Wendel J.F."/>
            <person name="Udall J.A."/>
        </authorList>
    </citation>
    <scope>NUCLEOTIDE SEQUENCE [LARGE SCALE GENOMIC DNA]</scope>
    <source>
        <strain evidence="2">JFW-Udall</strain>
        <tissue evidence="2">Leaf</tissue>
    </source>
</reference>
<keyword evidence="1" id="KW-0472">Membrane</keyword>
<sequence length="108" mass="13039">MVFFQLLCQFESERAHALQCWIYAIGFFLQLFYQKISRKLDFVLDYFTQNLLCAQQPGISYNPKYLIDSKKYLQKNCRHPLTKMILNQNYYCISLVYQKTKSRSMPRN</sequence>
<evidence type="ECO:0000256" key="1">
    <source>
        <dbReference type="SAM" id="Phobius"/>
    </source>
</evidence>
<dbReference type="Proteomes" id="UP000701853">
    <property type="component" value="Chromosome 2"/>
</dbReference>
<proteinExistence type="predicted"/>